<feature type="chain" id="PRO_5037141119" evidence="4">
    <location>
        <begin position="19"/>
        <end position="590"/>
    </location>
</feature>
<dbReference type="CDD" id="cd08497">
    <property type="entry name" value="MbnE-like"/>
    <property type="match status" value="1"/>
</dbReference>
<proteinExistence type="inferred from homology"/>
<dbReference type="PANTHER" id="PTHR30290:SF64">
    <property type="entry name" value="ABC TRANSPORTER PERIPLASMIC BINDING PROTEIN"/>
    <property type="match status" value="1"/>
</dbReference>
<dbReference type="InterPro" id="IPR039424">
    <property type="entry name" value="SBP_5"/>
</dbReference>
<dbReference type="Pfam" id="PF00496">
    <property type="entry name" value="SBP_bac_5"/>
    <property type="match status" value="1"/>
</dbReference>
<dbReference type="GO" id="GO:0015833">
    <property type="term" value="P:peptide transport"/>
    <property type="evidence" value="ECO:0007669"/>
    <property type="project" value="TreeGrafter"/>
</dbReference>
<dbReference type="GO" id="GO:0042884">
    <property type="term" value="P:microcin transport"/>
    <property type="evidence" value="ECO:0007669"/>
    <property type="project" value="TreeGrafter"/>
</dbReference>
<dbReference type="GO" id="GO:0043190">
    <property type="term" value="C:ATP-binding cassette (ABC) transporter complex"/>
    <property type="evidence" value="ECO:0007669"/>
    <property type="project" value="InterPro"/>
</dbReference>
<organism evidence="6 7">
    <name type="scientific">PS1 clade bacterium</name>
    <dbReference type="NCBI Taxonomy" id="2175152"/>
    <lineage>
        <taxon>Bacteria</taxon>
        <taxon>Pseudomonadati</taxon>
        <taxon>Pseudomonadota</taxon>
        <taxon>Alphaproteobacteria</taxon>
        <taxon>PS1 clade</taxon>
    </lineage>
</organism>
<accession>A0A937HG99</accession>
<dbReference type="GO" id="GO:0030288">
    <property type="term" value="C:outer membrane-bounded periplasmic space"/>
    <property type="evidence" value="ECO:0007669"/>
    <property type="project" value="TreeGrafter"/>
</dbReference>
<evidence type="ECO:0000313" key="6">
    <source>
        <dbReference type="EMBL" id="MBL6761634.1"/>
    </source>
</evidence>
<keyword evidence="3 4" id="KW-0732">Signal</keyword>
<sequence length="590" mass="65774">MRVLCLLALVLLPFNARAGDWMHGLSLFGKPDLPKGFAHFPYINKSAPKGGAVRIAAIGSFDNLNRFTIKGNAATGLGLIHDTLMTGSLDEASAGYGLIAEAVRHADDYSSVSFRLNKKATFSDGSPITADDVAFSLTALKKAHPFYRAYYADVVGYDSPNAHEITFRFGQTGNRELPMILGQLPILKKDYWNAEGRSLADTTLEIPPVSGPYKISTVDAGRAITYQRRDDYWAKDLNVNIGKNNIGEIKYIYFGDDTVAFEALKAGEVDFRSEFSSRIWATGYDTPAVASGEMVKETVTLENSAGMQGFVFNLRRPRFDDIRVREALNWAYDFEWTKKNLFYGQYARTGSFFQGSELAASGPPSADELKLLEPLRDKLPAKTFGPLFQNPVSDASGNIRANLRKARALFEQAGWGIVDGKLQKDGQIFTIEFLLVQPAFERIVAPYIKNLAKLGIDAKLRTIDPTQYQNRVTNYDFDAVVMSFAQSLSPGNEQRDYWSSAAADRPGGRNYVGIKDPAVDTLIEQLIFAKSRAALVTATRALDRVLISNHYIMPQWHAPHERLAYWQGLKRPSNMPKHDLGFPTIWWKEK</sequence>
<gene>
    <name evidence="6" type="ORF">ISQ19_02940</name>
</gene>
<evidence type="ECO:0000256" key="4">
    <source>
        <dbReference type="SAM" id="SignalP"/>
    </source>
</evidence>
<dbReference type="Proteomes" id="UP000785783">
    <property type="component" value="Unassembled WGS sequence"/>
</dbReference>
<feature type="domain" description="Solute-binding protein family 5" evidence="5">
    <location>
        <begin position="98"/>
        <end position="501"/>
    </location>
</feature>
<comment type="caution">
    <text evidence="6">The sequence shown here is derived from an EMBL/GenBank/DDBJ whole genome shotgun (WGS) entry which is preliminary data.</text>
</comment>
<dbReference type="EMBL" id="JADHOK010000024">
    <property type="protein sequence ID" value="MBL6761634.1"/>
    <property type="molecule type" value="Genomic_DNA"/>
</dbReference>
<dbReference type="Gene3D" id="3.10.105.10">
    <property type="entry name" value="Dipeptide-binding Protein, Domain 3"/>
    <property type="match status" value="1"/>
</dbReference>
<dbReference type="InterPro" id="IPR030678">
    <property type="entry name" value="Peptide/Ni-bd"/>
</dbReference>
<dbReference type="SUPFAM" id="SSF53850">
    <property type="entry name" value="Periplasmic binding protein-like II"/>
    <property type="match status" value="1"/>
</dbReference>
<dbReference type="PIRSF" id="PIRSF002741">
    <property type="entry name" value="MppA"/>
    <property type="match status" value="1"/>
</dbReference>
<comment type="subcellular location">
    <subcellularLocation>
        <location evidence="1">Periplasm</location>
    </subcellularLocation>
</comment>
<dbReference type="Gene3D" id="3.40.190.10">
    <property type="entry name" value="Periplasmic binding protein-like II"/>
    <property type="match status" value="1"/>
</dbReference>
<name>A0A937HG99_9PROT</name>
<evidence type="ECO:0000256" key="1">
    <source>
        <dbReference type="ARBA" id="ARBA00004418"/>
    </source>
</evidence>
<evidence type="ECO:0000259" key="5">
    <source>
        <dbReference type="Pfam" id="PF00496"/>
    </source>
</evidence>
<evidence type="ECO:0000256" key="2">
    <source>
        <dbReference type="ARBA" id="ARBA00005695"/>
    </source>
</evidence>
<dbReference type="InterPro" id="IPR000914">
    <property type="entry name" value="SBP_5_dom"/>
</dbReference>
<protein>
    <submittedName>
        <fullName evidence="6">ABC transporter substrate-binding protein</fullName>
    </submittedName>
</protein>
<dbReference type="PANTHER" id="PTHR30290">
    <property type="entry name" value="PERIPLASMIC BINDING COMPONENT OF ABC TRANSPORTER"/>
    <property type="match status" value="1"/>
</dbReference>
<dbReference type="AlphaFoldDB" id="A0A937HG99"/>
<evidence type="ECO:0000313" key="7">
    <source>
        <dbReference type="Proteomes" id="UP000785783"/>
    </source>
</evidence>
<reference evidence="6" key="1">
    <citation type="submission" date="2020-10" db="EMBL/GenBank/DDBJ databases">
        <title>Microbiome of the Black Sea water column analyzed by genome centric metagenomics.</title>
        <authorList>
            <person name="Cabello-Yeves P.J."/>
            <person name="Callieri C."/>
            <person name="Picazo A."/>
            <person name="Mehrshad M."/>
            <person name="Haro-Moreno J.M."/>
            <person name="Roda-Garcia J."/>
            <person name="Dzembekova N."/>
            <person name="Slabakova V."/>
            <person name="Slabakova N."/>
            <person name="Moncheva S."/>
            <person name="Rodriguez-Valera F."/>
        </authorList>
    </citation>
    <scope>NUCLEOTIDE SEQUENCE</scope>
    <source>
        <strain evidence="6">BS307-5m-G5</strain>
    </source>
</reference>
<evidence type="ECO:0000256" key="3">
    <source>
        <dbReference type="ARBA" id="ARBA00022729"/>
    </source>
</evidence>
<dbReference type="GO" id="GO:1904680">
    <property type="term" value="F:peptide transmembrane transporter activity"/>
    <property type="evidence" value="ECO:0007669"/>
    <property type="project" value="TreeGrafter"/>
</dbReference>
<comment type="similarity">
    <text evidence="2">Belongs to the bacterial solute-binding protein 5 family.</text>
</comment>
<feature type="signal peptide" evidence="4">
    <location>
        <begin position="1"/>
        <end position="18"/>
    </location>
</feature>